<comment type="caution">
    <text evidence="1">The sequence shown here is derived from an EMBL/GenBank/DDBJ whole genome shotgun (WGS) entry which is preliminary data.</text>
</comment>
<organism evidence="1 2">
    <name type="scientific">Moraxella porci DSM 25326</name>
    <dbReference type="NCBI Taxonomy" id="573983"/>
    <lineage>
        <taxon>Bacteria</taxon>
        <taxon>Pseudomonadati</taxon>
        <taxon>Pseudomonadota</taxon>
        <taxon>Gammaproteobacteria</taxon>
        <taxon>Moraxellales</taxon>
        <taxon>Moraxellaceae</taxon>
        <taxon>Moraxella</taxon>
    </lineage>
</organism>
<dbReference type="Proteomes" id="UP000190683">
    <property type="component" value="Unassembled WGS sequence"/>
</dbReference>
<name>A0A1T0CR20_9GAMM</name>
<keyword evidence="2" id="KW-1185">Reference proteome</keyword>
<gene>
    <name evidence="1" type="ORF">B0681_06605</name>
</gene>
<proteinExistence type="predicted"/>
<evidence type="ECO:0000313" key="1">
    <source>
        <dbReference type="EMBL" id="OOS24795.1"/>
    </source>
</evidence>
<evidence type="ECO:0000313" key="2">
    <source>
        <dbReference type="Proteomes" id="UP000190683"/>
    </source>
</evidence>
<sequence>MLFLLLLILSCLWIGYCYTHQKRRLLTLGTFCFAKTISHHHQQYDIEEVAFSDYQGAIHGYFRLVSALQVYGEVKSSDYDFFDFYSVVLQFDDCTMRLLRRIDHVRLIKSHQPMSIDEFKREIETFAYQSF</sequence>
<accession>A0A1T0CR20</accession>
<dbReference type="AlphaFoldDB" id="A0A1T0CR20"/>
<reference evidence="1 2" key="1">
    <citation type="submission" date="2017-02" db="EMBL/GenBank/DDBJ databases">
        <title>Draft genome sequence of Moraxella porci CCUG 54912T type strain.</title>
        <authorList>
            <person name="Salva-Serra F."/>
            <person name="Engstrom-Jakobsson H."/>
            <person name="Thorell K."/>
            <person name="Jaen-Luchoro D."/>
            <person name="Gonzales-Siles L."/>
            <person name="Karlsson R."/>
            <person name="Yazdan S."/>
            <person name="Boulund F."/>
            <person name="Johnning A."/>
            <person name="Engstrand L."/>
            <person name="Kristiansson E."/>
            <person name="Moore E."/>
        </authorList>
    </citation>
    <scope>NUCLEOTIDE SEQUENCE [LARGE SCALE GENOMIC DNA]</scope>
    <source>
        <strain evidence="1 2">CCUG 54912</strain>
    </source>
</reference>
<dbReference type="RefSeq" id="WP_078317958.1">
    <property type="nucleotide sequence ID" value="NZ_MUYV01000007.1"/>
</dbReference>
<dbReference type="EMBL" id="MUYV01000007">
    <property type="protein sequence ID" value="OOS24795.1"/>
    <property type="molecule type" value="Genomic_DNA"/>
</dbReference>
<protein>
    <submittedName>
        <fullName evidence="1">Uncharacterized protein</fullName>
    </submittedName>
</protein>